<protein>
    <submittedName>
        <fullName evidence="4">Glycosyl transferase family 2</fullName>
    </submittedName>
</protein>
<dbReference type="Gene3D" id="3.90.550.10">
    <property type="entry name" value="Spore Coat Polysaccharide Biosynthesis Protein SpsA, Chain A"/>
    <property type="match status" value="1"/>
</dbReference>
<dbReference type="CDD" id="cd00761">
    <property type="entry name" value="Glyco_tranf_GTA_type"/>
    <property type="match status" value="1"/>
</dbReference>
<keyword evidence="5" id="KW-1185">Reference proteome</keyword>
<organism evidence="4 5">
    <name type="scientific">Anaerostipes butyraticus</name>
    <dbReference type="NCBI Taxonomy" id="645466"/>
    <lineage>
        <taxon>Bacteria</taxon>
        <taxon>Bacillati</taxon>
        <taxon>Bacillota</taxon>
        <taxon>Clostridia</taxon>
        <taxon>Lachnospirales</taxon>
        <taxon>Lachnospiraceae</taxon>
        <taxon>Anaerostipes</taxon>
    </lineage>
</organism>
<evidence type="ECO:0000256" key="2">
    <source>
        <dbReference type="ARBA" id="ARBA00022679"/>
    </source>
</evidence>
<dbReference type="PANTHER" id="PTHR22916:SF51">
    <property type="entry name" value="GLYCOSYLTRANSFERASE EPSH-RELATED"/>
    <property type="match status" value="1"/>
</dbReference>
<evidence type="ECO:0000259" key="3">
    <source>
        <dbReference type="Pfam" id="PF00535"/>
    </source>
</evidence>
<feature type="domain" description="Glycosyltransferase 2-like" evidence="3">
    <location>
        <begin position="8"/>
        <end position="134"/>
    </location>
</feature>
<dbReference type="EMBL" id="BLYI01000062">
    <property type="protein sequence ID" value="GFO86208.1"/>
    <property type="molecule type" value="Genomic_DNA"/>
</dbReference>
<dbReference type="GO" id="GO:0016757">
    <property type="term" value="F:glycosyltransferase activity"/>
    <property type="evidence" value="ECO:0007669"/>
    <property type="project" value="UniProtKB-KW"/>
</dbReference>
<dbReference type="InterPro" id="IPR029044">
    <property type="entry name" value="Nucleotide-diphossugar_trans"/>
</dbReference>
<dbReference type="AlphaFoldDB" id="A0A916QCN1"/>
<proteinExistence type="predicted"/>
<sequence length="326" mass="38727">MEQTPLISVIVPVYKVEKYLDKCIQSIVEQTYRNLEIILVEDGSPDRCSEMCDQWEIEDSRITVIHQHNGGGGKARNRAMDCAKGEYIAFVDSDDYISPNMFETLYSFFSTDVDIVECNYCMVENDSEKFSDQTIDPRAKRFSVEEAMRENIEGHWFQQVIWNKLYRRNVIGDIRFPEGKLIDDEFWTYKVIGNARNLVHVEKVLYAYRQQSQSVMHISFSLKRLQGIEAHEGKLEYITHNFPELRFAEHKKLWFSCLYMGQMALKYLEKKECIETFKIIRKILGNYPFSKYELQQINFKYKIWWYLTKYSVEKTCMIRNLLKIGI</sequence>
<name>A0A916QCN1_9FIRM</name>
<dbReference type="SUPFAM" id="SSF53448">
    <property type="entry name" value="Nucleotide-diphospho-sugar transferases"/>
    <property type="match status" value="1"/>
</dbReference>
<dbReference type="PANTHER" id="PTHR22916">
    <property type="entry name" value="GLYCOSYLTRANSFERASE"/>
    <property type="match status" value="1"/>
</dbReference>
<gene>
    <name evidence="4" type="ORF">ANBU17_25550</name>
</gene>
<keyword evidence="1" id="KW-0328">Glycosyltransferase</keyword>
<dbReference type="InterPro" id="IPR001173">
    <property type="entry name" value="Glyco_trans_2-like"/>
</dbReference>
<evidence type="ECO:0000313" key="4">
    <source>
        <dbReference type="EMBL" id="GFO86208.1"/>
    </source>
</evidence>
<dbReference type="RefSeq" id="WP_201311874.1">
    <property type="nucleotide sequence ID" value="NZ_BLYI01000062.1"/>
</dbReference>
<evidence type="ECO:0000256" key="1">
    <source>
        <dbReference type="ARBA" id="ARBA00022676"/>
    </source>
</evidence>
<comment type="caution">
    <text evidence="4">The sequence shown here is derived from an EMBL/GenBank/DDBJ whole genome shotgun (WGS) entry which is preliminary data.</text>
</comment>
<reference evidence="4" key="1">
    <citation type="submission" date="2020-06" db="EMBL/GenBank/DDBJ databases">
        <title>Characterization of fructooligosaccharide metabolism and fructooligosaccharide-degrading enzymes in human commensal butyrate producers.</title>
        <authorList>
            <person name="Tanno H."/>
            <person name="Fujii T."/>
            <person name="Hirano K."/>
            <person name="Maeno S."/>
            <person name="Tonozuka T."/>
            <person name="Sakamoto M."/>
            <person name="Ohkuma M."/>
            <person name="Tochio T."/>
            <person name="Endo A."/>
        </authorList>
    </citation>
    <scope>NUCLEOTIDE SEQUENCE</scope>
    <source>
        <strain evidence="4">JCM 17466</strain>
    </source>
</reference>
<dbReference type="Pfam" id="PF00535">
    <property type="entry name" value="Glycos_transf_2"/>
    <property type="match status" value="1"/>
</dbReference>
<evidence type="ECO:0000313" key="5">
    <source>
        <dbReference type="Proteomes" id="UP000613208"/>
    </source>
</evidence>
<dbReference type="Proteomes" id="UP000613208">
    <property type="component" value="Unassembled WGS sequence"/>
</dbReference>
<accession>A0A916QCN1</accession>
<keyword evidence="2 4" id="KW-0808">Transferase</keyword>